<dbReference type="Pfam" id="PF02126">
    <property type="entry name" value="PTE"/>
    <property type="match status" value="1"/>
</dbReference>
<reference evidence="5" key="1">
    <citation type="journal article" date="2014" name="Int. J. Syst. Evol. Microbiol.">
        <title>Complete genome of a new Firmicutes species belonging to the dominant human colonic microbiota ('Ruminococcus bicirculans') reveals two chromosomes and a selective capacity to utilize plant glucans.</title>
        <authorList>
            <consortium name="NISC Comparative Sequencing Program"/>
            <person name="Wegmann U."/>
            <person name="Louis P."/>
            <person name="Goesmann A."/>
            <person name="Henrissat B."/>
            <person name="Duncan S.H."/>
            <person name="Flint H.J."/>
        </authorList>
    </citation>
    <scope>NUCLEOTIDE SEQUENCE</scope>
    <source>
        <strain evidence="5">NBRC 110608</strain>
    </source>
</reference>
<dbReference type="EMBL" id="AP027735">
    <property type="protein sequence ID" value="BDZ59769.1"/>
    <property type="molecule type" value="Genomic_DNA"/>
</dbReference>
<dbReference type="InterPro" id="IPR001559">
    <property type="entry name" value="Phosphotriesterase"/>
</dbReference>
<keyword evidence="2" id="KW-0378">Hydrolase</keyword>
<organism evidence="5">
    <name type="scientific">Barrientosiimonas endolithica</name>
    <dbReference type="NCBI Taxonomy" id="1535208"/>
    <lineage>
        <taxon>Bacteria</taxon>
        <taxon>Bacillati</taxon>
        <taxon>Actinomycetota</taxon>
        <taxon>Actinomycetes</taxon>
        <taxon>Micrococcales</taxon>
        <taxon>Dermacoccaceae</taxon>
        <taxon>Barrientosiimonas</taxon>
    </lineage>
</organism>
<dbReference type="PROSITE" id="PS01322">
    <property type="entry name" value="PHOSPHOTRIESTERASE_1"/>
    <property type="match status" value="1"/>
</dbReference>
<dbReference type="SUPFAM" id="SSF51556">
    <property type="entry name" value="Metallo-dependent hydrolases"/>
    <property type="match status" value="1"/>
</dbReference>
<comment type="similarity">
    <text evidence="3">Belongs to the metallo-dependent hydrolases superfamily. Phosphotriesterase family.</text>
</comment>
<dbReference type="PROSITE" id="PS51347">
    <property type="entry name" value="PHOSPHOTRIESTERASE_2"/>
    <property type="match status" value="1"/>
</dbReference>
<dbReference type="PANTHER" id="PTHR10819:SF3">
    <property type="entry name" value="PHOSPHOTRIESTERASE-RELATED PROTEIN"/>
    <property type="match status" value="1"/>
</dbReference>
<protein>
    <recommendedName>
        <fullName evidence="6">Phosphotriesterase family protein</fullName>
    </recommendedName>
</protein>
<feature type="modified residue" description="N6-carboxylysine" evidence="3">
    <location>
        <position position="144"/>
    </location>
</feature>
<feature type="compositionally biased region" description="Low complexity" evidence="4">
    <location>
        <begin position="173"/>
        <end position="218"/>
    </location>
</feature>
<evidence type="ECO:0000313" key="5">
    <source>
        <dbReference type="EMBL" id="BDZ59769.1"/>
    </source>
</evidence>
<gene>
    <name evidence="5" type="ORF">GCM10025872_34260</name>
</gene>
<name>A0ABN6YS00_9MICO</name>
<proteinExistence type="inferred from homology"/>
<evidence type="ECO:0000256" key="2">
    <source>
        <dbReference type="ARBA" id="ARBA00022801"/>
    </source>
</evidence>
<evidence type="ECO:0000256" key="4">
    <source>
        <dbReference type="SAM" id="MobiDB-lite"/>
    </source>
</evidence>
<evidence type="ECO:0000256" key="3">
    <source>
        <dbReference type="PROSITE-ProRule" id="PRU00679"/>
    </source>
</evidence>
<feature type="region of interest" description="Disordered" evidence="4">
    <location>
        <begin position="155"/>
        <end position="218"/>
    </location>
</feature>
<keyword evidence="1" id="KW-0479">Metal-binding</keyword>
<reference evidence="5" key="2">
    <citation type="submission" date="2023-02" db="EMBL/GenBank/DDBJ databases">
        <authorList>
            <person name="Sun Q."/>
            <person name="Mori K."/>
        </authorList>
    </citation>
    <scope>NUCLEOTIDE SEQUENCE</scope>
    <source>
        <strain evidence="5">NBRC 110608</strain>
    </source>
</reference>
<evidence type="ECO:0000256" key="1">
    <source>
        <dbReference type="ARBA" id="ARBA00022723"/>
    </source>
</evidence>
<sequence length="218" mass="23494">MATVSTIRGPVDVDDLGPTLMHEHVFVVNEEYRRNYPEHWDEQQRFDDAVTKLRALTDAGVRTIVDPTVLGLGRDVERVARINEQVDLHIVPATGLYTYRDLPFVFSLTGPGTMLGGEEPMTPLFVKDLTEGIAGTGIKAAFLKCAIEAHGLTEGSSGCCTRSPTRTRRPARRSPCTPTPSRSRGWSCSGCSVSVASTSPRSSSGTAATPPTWTTSSG</sequence>
<dbReference type="InterPro" id="IPR017947">
    <property type="entry name" value="AryldialkylPase_Zn-BS"/>
</dbReference>
<dbReference type="PANTHER" id="PTHR10819">
    <property type="entry name" value="PHOSPHOTRIESTERASE-RELATED"/>
    <property type="match status" value="1"/>
</dbReference>
<dbReference type="Gene3D" id="3.20.20.140">
    <property type="entry name" value="Metal-dependent hydrolases"/>
    <property type="match status" value="1"/>
</dbReference>
<dbReference type="InterPro" id="IPR032466">
    <property type="entry name" value="Metal_Hydrolase"/>
</dbReference>
<evidence type="ECO:0008006" key="6">
    <source>
        <dbReference type="Google" id="ProtNLM"/>
    </source>
</evidence>
<accession>A0ABN6YS00</accession>